<keyword evidence="3" id="KW-0436">Ligase</keyword>
<name>B8KSD2_9GAMM</name>
<sequence length="511" mass="55651">MPHISATAAETPAKPALILAPSGEVVDYGDLDRRSNQIAQLLRTAGVHTGDHIALLMGNRRELIEIACAAERAGVIFSPIPTHLGEEDIRHILENSGATLFFAALEWVDIAQAAAAGLTGLTQRYLMDGVVDGWDSFEEVIDQMPECAIDDQALGAPLIYTAGTTGRPKAVLPPRVSKDYDAPHPLEVSVGSAFGFGAETTYLSTAPLYQAAPIHYNLLVLATGGTSVVMERFDAEAALALIETHRVTHSQWVPMMFMQMLKLPAEVSGQFDLGSMQVAIHAGAPCPIAVKEAMIAWWGPIIYEYYSASEGAGFSVIDSEEWMAHKGSVGKPLFGEPKIVSIDGRELPPGQIGKVFFADPQHPFDYHGDREKSLAATNEHGWVTVGDVGYLDEEGFLYLTDRAEFTVTSGGVDVFPAEIENVLITHDKVADVAVFGVPSDEHGESVRVVVEPENWADATDETAFELLEWLRERLSHIQVPSSLVFHDRLPRQEDGKLHKRSMMEAARKDSD</sequence>
<dbReference type="STRING" id="565045.NOR51B_818"/>
<dbReference type="HOGENOM" id="CLU_000022_59_0_6"/>
<dbReference type="PROSITE" id="PS00455">
    <property type="entry name" value="AMP_BINDING"/>
    <property type="match status" value="1"/>
</dbReference>
<organism evidence="3 4">
    <name type="scientific">Luminiphilus syltensis NOR5-1B</name>
    <dbReference type="NCBI Taxonomy" id="565045"/>
    <lineage>
        <taxon>Bacteria</taxon>
        <taxon>Pseudomonadati</taxon>
        <taxon>Pseudomonadota</taxon>
        <taxon>Gammaproteobacteria</taxon>
        <taxon>Cellvibrionales</taxon>
        <taxon>Halieaceae</taxon>
        <taxon>Luminiphilus</taxon>
    </lineage>
</organism>
<keyword evidence="4" id="KW-1185">Reference proteome</keyword>
<dbReference type="Pfam" id="PF13193">
    <property type="entry name" value="AMP-binding_C"/>
    <property type="match status" value="1"/>
</dbReference>
<evidence type="ECO:0000313" key="4">
    <source>
        <dbReference type="Proteomes" id="UP000004699"/>
    </source>
</evidence>
<dbReference type="InterPro" id="IPR020845">
    <property type="entry name" value="AMP-binding_CS"/>
</dbReference>
<dbReference type="InterPro" id="IPR000873">
    <property type="entry name" value="AMP-dep_synth/lig_dom"/>
</dbReference>
<dbReference type="InterPro" id="IPR045851">
    <property type="entry name" value="AMP-bd_C_sf"/>
</dbReference>
<dbReference type="InterPro" id="IPR025110">
    <property type="entry name" value="AMP-bd_C"/>
</dbReference>
<evidence type="ECO:0000259" key="2">
    <source>
        <dbReference type="Pfam" id="PF13193"/>
    </source>
</evidence>
<gene>
    <name evidence="3" type="ORF">NOR51B_818</name>
</gene>
<dbReference type="InterPro" id="IPR042099">
    <property type="entry name" value="ANL_N_sf"/>
</dbReference>
<dbReference type="AlphaFoldDB" id="B8KSD2"/>
<dbReference type="GO" id="GO:0016405">
    <property type="term" value="F:CoA-ligase activity"/>
    <property type="evidence" value="ECO:0007669"/>
    <property type="project" value="TreeGrafter"/>
</dbReference>
<dbReference type="SUPFAM" id="SSF56801">
    <property type="entry name" value="Acetyl-CoA synthetase-like"/>
    <property type="match status" value="1"/>
</dbReference>
<dbReference type="PANTHER" id="PTHR24096:SF323">
    <property type="entry name" value="BLR3536 PROTEIN"/>
    <property type="match status" value="1"/>
</dbReference>
<dbReference type="Pfam" id="PF00501">
    <property type="entry name" value="AMP-binding"/>
    <property type="match status" value="1"/>
</dbReference>
<dbReference type="OrthoDB" id="9803968at2"/>
<dbReference type="Gene3D" id="3.40.50.12780">
    <property type="entry name" value="N-terminal domain of ligase-like"/>
    <property type="match status" value="1"/>
</dbReference>
<dbReference type="Gene3D" id="3.30.300.30">
    <property type="match status" value="1"/>
</dbReference>
<dbReference type="Proteomes" id="UP000004699">
    <property type="component" value="Unassembled WGS sequence"/>
</dbReference>
<dbReference type="RefSeq" id="WP_009019626.1">
    <property type="nucleotide sequence ID" value="NZ_DS999411.1"/>
</dbReference>
<accession>B8KSD2</accession>
<evidence type="ECO:0000259" key="1">
    <source>
        <dbReference type="Pfam" id="PF00501"/>
    </source>
</evidence>
<protein>
    <submittedName>
        <fullName evidence="3">Long-chain-fatty-acid--CoA ligase</fullName>
    </submittedName>
</protein>
<evidence type="ECO:0000313" key="3">
    <source>
        <dbReference type="EMBL" id="EED34878.1"/>
    </source>
</evidence>
<dbReference type="eggNOG" id="COG0318">
    <property type="taxonomic scope" value="Bacteria"/>
</dbReference>
<dbReference type="PANTHER" id="PTHR24096">
    <property type="entry name" value="LONG-CHAIN-FATTY-ACID--COA LIGASE"/>
    <property type="match status" value="1"/>
</dbReference>
<dbReference type="EMBL" id="DS999411">
    <property type="protein sequence ID" value="EED34878.1"/>
    <property type="molecule type" value="Genomic_DNA"/>
</dbReference>
<feature type="domain" description="AMP-binding enzyme C-terminal" evidence="2">
    <location>
        <begin position="418"/>
        <end position="496"/>
    </location>
</feature>
<proteinExistence type="predicted"/>
<reference evidence="4" key="1">
    <citation type="journal article" date="2013" name="BMC Microbiol.">
        <title>Taxonomy and evolution of bacteriochlorophyll a-containing members of the OM60/NOR5 clade of marine gammaproteobacteria: description of Luminiphilus syltensis gen. nov., sp. nov., reclassification of Haliea rubra as Pseudohaliea rubra gen. nov., comb. nov., and emendation of Chromatocurvus halotolerans.</title>
        <authorList>
            <person name="Spring S."/>
            <person name="Riedel T."/>
            <person name="Sproer C."/>
            <person name="Yan S."/>
            <person name="Harder J."/>
            <person name="Fuchs B.M."/>
        </authorList>
    </citation>
    <scope>NUCLEOTIDE SEQUENCE [LARGE SCALE GENOMIC DNA]</scope>
    <source>
        <strain evidence="4">NOR51-B</strain>
    </source>
</reference>
<feature type="domain" description="AMP-dependent synthetase/ligase" evidence="1">
    <location>
        <begin position="6"/>
        <end position="361"/>
    </location>
</feature>